<accession>A0A0K8P0P1</accession>
<dbReference type="PROSITE" id="PS50043">
    <property type="entry name" value="HTH_LUXR_2"/>
    <property type="match status" value="1"/>
</dbReference>
<dbReference type="SMART" id="SM00421">
    <property type="entry name" value="HTH_LUXR"/>
    <property type="match status" value="1"/>
</dbReference>
<dbReference type="RefSeq" id="WP_054020217.1">
    <property type="nucleotide sequence ID" value="NZ_BBYR01000032.1"/>
</dbReference>
<protein>
    <recommendedName>
        <fullName evidence="2">HTH luxR-type domain-containing protein</fullName>
    </recommendedName>
</protein>
<dbReference type="PRINTS" id="PR00038">
    <property type="entry name" value="HTHLUXR"/>
</dbReference>
<evidence type="ECO:0000256" key="1">
    <source>
        <dbReference type="SAM" id="MobiDB-lite"/>
    </source>
</evidence>
<organism evidence="3 4">
    <name type="scientific">Piscinibacter sakaiensis</name>
    <name type="common">Ideonella sakaiensis</name>
    <dbReference type="NCBI Taxonomy" id="1547922"/>
    <lineage>
        <taxon>Bacteria</taxon>
        <taxon>Pseudomonadati</taxon>
        <taxon>Pseudomonadota</taxon>
        <taxon>Betaproteobacteria</taxon>
        <taxon>Burkholderiales</taxon>
        <taxon>Sphaerotilaceae</taxon>
        <taxon>Piscinibacter</taxon>
    </lineage>
</organism>
<gene>
    <name evidence="3" type="ORF">ISF6_2062</name>
</gene>
<dbReference type="InterPro" id="IPR036388">
    <property type="entry name" value="WH-like_DNA-bd_sf"/>
</dbReference>
<dbReference type="Gene3D" id="1.10.10.10">
    <property type="entry name" value="Winged helix-like DNA-binding domain superfamily/Winged helix DNA-binding domain"/>
    <property type="match status" value="1"/>
</dbReference>
<name>A0A0K8P0P1_PISS1</name>
<dbReference type="InterPro" id="IPR000792">
    <property type="entry name" value="Tscrpt_reg_LuxR_C"/>
</dbReference>
<evidence type="ECO:0000313" key="4">
    <source>
        <dbReference type="Proteomes" id="UP000037660"/>
    </source>
</evidence>
<dbReference type="Proteomes" id="UP000037660">
    <property type="component" value="Unassembled WGS sequence"/>
</dbReference>
<dbReference type="AlphaFoldDB" id="A0A0K8P0P1"/>
<dbReference type="STRING" id="1547922.ISF6_2062"/>
<proteinExistence type="predicted"/>
<dbReference type="CDD" id="cd06170">
    <property type="entry name" value="LuxR_C_like"/>
    <property type="match status" value="1"/>
</dbReference>
<reference evidence="3 4" key="2">
    <citation type="journal article" date="2016" name="Science">
        <title>A bacterium that degrades and assimilates poly(ethylene terephthalate).</title>
        <authorList>
            <person name="Yoshida S."/>
            <person name="Hiraga K."/>
            <person name="Takehana T."/>
            <person name="Taniguchi I."/>
            <person name="Yamaji H."/>
            <person name="Maeda Y."/>
            <person name="Toyohara K."/>
            <person name="Miyamoto K."/>
            <person name="Kimura Y."/>
            <person name="Oda K."/>
        </authorList>
    </citation>
    <scope>NUCLEOTIDE SEQUENCE [LARGE SCALE GENOMIC DNA]</scope>
    <source>
        <strain evidence="4">NBRC 110686 / TISTR 2288 / 201-F6</strain>
    </source>
</reference>
<sequence>MIQPTPTPASGGPPPDASGGAAADLLDLLSCAPGGLEIDLLRQLDPRALESLEARAGAVLEAWPPRVGFRDEALRRAHAAGVPAAIRRGLHERVAGWLEARPLAGQAVRRLSHALAAGGAPVRRDVVAQALAEAAAQPAVQGRLLRVAARLASGVTASERAGWRVRHRLAVRVAGHTPVPDPAAWQALRRRCAAAGDRAGTVVAVVAEVLEEGAGPRGLRRLQALAETGARSGADPAAGRWLRLALAATAAACGDAITAWRQLRRGSPASPLARTDTGTADALLGAALALARHVHATYRGRAAAATVDAGARRRRLEVLFAVLSSVPGPTTADPIDLPLLGLLLVRATEALLGQGDSAAAQALAEAGGALCSRLGQRAPVQRLALCRAWAAVDAGEFAEARRLLAGLPDGPLPLAEARRLLLRRIEAWQGEGDAQAALGRGGCLASGLRHRTVCERTWLAGRDATWRRRRARWRLAAGCPDVGTEPVGLSLLGGAADAALRQGRQLDAARARLGEGGAQRQRAAARLTGFGAHGLRLRRDGRGSADPVDGRVGARGASPRVRTDPLGLSPRERTVAEGLAQGLGNRALAERLCRSERTIAHQVSAVLAKLGVRRRQEVGPRLAAAQSPGR</sequence>
<dbReference type="GO" id="GO:0003677">
    <property type="term" value="F:DNA binding"/>
    <property type="evidence" value="ECO:0007669"/>
    <property type="project" value="InterPro"/>
</dbReference>
<evidence type="ECO:0000313" key="3">
    <source>
        <dbReference type="EMBL" id="GAP36222.1"/>
    </source>
</evidence>
<evidence type="ECO:0000259" key="2">
    <source>
        <dbReference type="PROSITE" id="PS50043"/>
    </source>
</evidence>
<dbReference type="InterPro" id="IPR016032">
    <property type="entry name" value="Sig_transdc_resp-reg_C-effctor"/>
</dbReference>
<keyword evidence="4" id="KW-1185">Reference proteome</keyword>
<dbReference type="EMBL" id="BBYR01000032">
    <property type="protein sequence ID" value="GAP36222.1"/>
    <property type="molecule type" value="Genomic_DNA"/>
</dbReference>
<dbReference type="GO" id="GO:0006355">
    <property type="term" value="P:regulation of DNA-templated transcription"/>
    <property type="evidence" value="ECO:0007669"/>
    <property type="project" value="InterPro"/>
</dbReference>
<dbReference type="SUPFAM" id="SSF46894">
    <property type="entry name" value="C-terminal effector domain of the bipartite response regulators"/>
    <property type="match status" value="1"/>
</dbReference>
<dbReference type="Pfam" id="PF00196">
    <property type="entry name" value="GerE"/>
    <property type="match status" value="1"/>
</dbReference>
<feature type="domain" description="HTH luxR-type" evidence="2">
    <location>
        <begin position="561"/>
        <end position="627"/>
    </location>
</feature>
<feature type="region of interest" description="Disordered" evidence="1">
    <location>
        <begin position="538"/>
        <end position="568"/>
    </location>
</feature>
<comment type="caution">
    <text evidence="3">The sequence shown here is derived from an EMBL/GenBank/DDBJ whole genome shotgun (WGS) entry which is preliminary data.</text>
</comment>
<dbReference type="OrthoDB" id="9758570at2"/>
<reference evidence="4" key="1">
    <citation type="submission" date="2015-07" db="EMBL/GenBank/DDBJ databases">
        <title>Discovery of a poly(ethylene terephthalate assimilation.</title>
        <authorList>
            <person name="Yoshida S."/>
            <person name="Hiraga K."/>
            <person name="Takehana T."/>
            <person name="Taniguchi I."/>
            <person name="Yamaji H."/>
            <person name="Maeda Y."/>
            <person name="Toyohara K."/>
            <person name="Miyamoto K."/>
            <person name="Kimura Y."/>
            <person name="Oda K."/>
        </authorList>
    </citation>
    <scope>NUCLEOTIDE SEQUENCE [LARGE SCALE GENOMIC DNA]</scope>
    <source>
        <strain evidence="4">NBRC 110686 / TISTR 2288 / 201-F6</strain>
    </source>
</reference>